<dbReference type="SUPFAM" id="SSF54695">
    <property type="entry name" value="POZ domain"/>
    <property type="match status" value="1"/>
</dbReference>
<reference evidence="2" key="1">
    <citation type="submission" date="2019-10" db="EMBL/GenBank/DDBJ databases">
        <title>Conservation and host-specific expression of non-tandemly repeated heterogenous ribosome RNA gene in arbuscular mycorrhizal fungi.</title>
        <authorList>
            <person name="Maeda T."/>
            <person name="Kobayashi Y."/>
            <person name="Nakagawa T."/>
            <person name="Ezawa T."/>
            <person name="Yamaguchi K."/>
            <person name="Bino T."/>
            <person name="Nishimoto Y."/>
            <person name="Shigenobu S."/>
            <person name="Kawaguchi M."/>
        </authorList>
    </citation>
    <scope>NUCLEOTIDE SEQUENCE</scope>
    <source>
        <strain evidence="2">HR1</strain>
    </source>
</reference>
<proteinExistence type="predicted"/>
<dbReference type="Pfam" id="PF00651">
    <property type="entry name" value="BTB"/>
    <property type="match status" value="1"/>
</dbReference>
<comment type="caution">
    <text evidence="2">The sequence shown here is derived from an EMBL/GenBank/DDBJ whole genome shotgun (WGS) entry which is preliminary data.</text>
</comment>
<dbReference type="EMBL" id="BLAL01000246">
    <property type="protein sequence ID" value="GES96128.1"/>
    <property type="molecule type" value="Genomic_DNA"/>
</dbReference>
<dbReference type="Proteomes" id="UP000615446">
    <property type="component" value="Unassembled WGS sequence"/>
</dbReference>
<gene>
    <name evidence="2" type="ORF">RCL2_002276900</name>
</gene>
<dbReference type="InterPro" id="IPR000210">
    <property type="entry name" value="BTB/POZ_dom"/>
</dbReference>
<organism evidence="2 3">
    <name type="scientific">Rhizophagus clarus</name>
    <dbReference type="NCBI Taxonomy" id="94130"/>
    <lineage>
        <taxon>Eukaryota</taxon>
        <taxon>Fungi</taxon>
        <taxon>Fungi incertae sedis</taxon>
        <taxon>Mucoromycota</taxon>
        <taxon>Glomeromycotina</taxon>
        <taxon>Glomeromycetes</taxon>
        <taxon>Glomerales</taxon>
        <taxon>Glomeraceae</taxon>
        <taxon>Rhizophagus</taxon>
    </lineage>
</organism>
<protein>
    <submittedName>
        <fullName evidence="2">BTB/POZ protein</fullName>
    </submittedName>
</protein>
<dbReference type="CDD" id="cd18186">
    <property type="entry name" value="BTB_POZ_ZBTB_KLHL-like"/>
    <property type="match status" value="1"/>
</dbReference>
<sequence length="236" mass="27723">MLSFLLAFRNLARPNSQSTFKSTYFRTALSKDWARKENDNIIIFKKPNISPEIIELILKYICTGNHKQNGEQLLNLLIATDELNLEELGDFIQNYLVENREKVSDNDIIDILQDRLGMKEIVIWKYVLENGVATHHYFTELFQWTSSNLDELKEILHDPNFTLVDIIKYHSAPTTTSKSMILFRRSNLINPNSKLLDKSYLASWIDRKDKPFYNFINIPYSFEFTFHANRNGFEIS</sequence>
<evidence type="ECO:0000259" key="1">
    <source>
        <dbReference type="Pfam" id="PF00651"/>
    </source>
</evidence>
<dbReference type="Gene3D" id="3.30.710.10">
    <property type="entry name" value="Potassium Channel Kv1.1, Chain A"/>
    <property type="match status" value="1"/>
</dbReference>
<accession>A0A8H3LW99</accession>
<feature type="domain" description="BTB" evidence="1">
    <location>
        <begin position="21"/>
        <end position="99"/>
    </location>
</feature>
<evidence type="ECO:0000313" key="2">
    <source>
        <dbReference type="EMBL" id="GES96128.1"/>
    </source>
</evidence>
<dbReference type="OrthoDB" id="298084at2759"/>
<name>A0A8H3LW99_9GLOM</name>
<evidence type="ECO:0000313" key="3">
    <source>
        <dbReference type="Proteomes" id="UP000615446"/>
    </source>
</evidence>
<dbReference type="AlphaFoldDB" id="A0A8H3LW99"/>
<dbReference type="InterPro" id="IPR011333">
    <property type="entry name" value="SKP1/BTB/POZ_sf"/>
</dbReference>